<dbReference type="PANTHER" id="PTHR35008:SF8">
    <property type="entry name" value="ALCOHOL DEHYDROGENASE CYTOCHROME C SUBUNIT"/>
    <property type="match status" value="1"/>
</dbReference>
<feature type="domain" description="Cytochrome c" evidence="11">
    <location>
        <begin position="187"/>
        <end position="297"/>
    </location>
</feature>
<dbReference type="InterPro" id="IPR051459">
    <property type="entry name" value="Cytochrome_c-type_DH"/>
</dbReference>
<evidence type="ECO:0000256" key="2">
    <source>
        <dbReference type="ARBA" id="ARBA00022475"/>
    </source>
</evidence>
<dbReference type="InterPro" id="IPR009056">
    <property type="entry name" value="Cyt_c-like_dom"/>
</dbReference>
<dbReference type="GO" id="GO:0005506">
    <property type="term" value="F:iron ion binding"/>
    <property type="evidence" value="ECO:0007669"/>
    <property type="project" value="InterPro"/>
</dbReference>
<dbReference type="AlphaFoldDB" id="A0A1H0J9A8"/>
<organism evidence="12 13">
    <name type="scientific">Aureimonas jatrophae</name>
    <dbReference type="NCBI Taxonomy" id="1166073"/>
    <lineage>
        <taxon>Bacteria</taxon>
        <taxon>Pseudomonadati</taxon>
        <taxon>Pseudomonadota</taxon>
        <taxon>Alphaproteobacteria</taxon>
        <taxon>Hyphomicrobiales</taxon>
        <taxon>Aurantimonadaceae</taxon>
        <taxon>Aureimonas</taxon>
    </lineage>
</organism>
<evidence type="ECO:0000256" key="10">
    <source>
        <dbReference type="SAM" id="SignalP"/>
    </source>
</evidence>
<evidence type="ECO:0000256" key="3">
    <source>
        <dbReference type="ARBA" id="ARBA00022617"/>
    </source>
</evidence>
<evidence type="ECO:0000256" key="7">
    <source>
        <dbReference type="ARBA" id="ARBA00023004"/>
    </source>
</evidence>
<dbReference type="PROSITE" id="PS51007">
    <property type="entry name" value="CYTC"/>
    <property type="match status" value="2"/>
</dbReference>
<evidence type="ECO:0000256" key="6">
    <source>
        <dbReference type="ARBA" id="ARBA00022737"/>
    </source>
</evidence>
<evidence type="ECO:0000313" key="12">
    <source>
        <dbReference type="EMBL" id="SDO40093.1"/>
    </source>
</evidence>
<name>A0A1H0J9A8_9HYPH</name>
<evidence type="ECO:0000256" key="9">
    <source>
        <dbReference type="PROSITE-ProRule" id="PRU00433"/>
    </source>
</evidence>
<dbReference type="RefSeq" id="WP_090674265.1">
    <property type="nucleotide sequence ID" value="NZ_FNIT01000006.1"/>
</dbReference>
<dbReference type="InterPro" id="IPR036909">
    <property type="entry name" value="Cyt_c-like_dom_sf"/>
</dbReference>
<evidence type="ECO:0000256" key="8">
    <source>
        <dbReference type="ARBA" id="ARBA00023136"/>
    </source>
</evidence>
<feature type="domain" description="Cytochrome c" evidence="11">
    <location>
        <begin position="39"/>
        <end position="144"/>
    </location>
</feature>
<keyword evidence="13" id="KW-1185">Reference proteome</keyword>
<keyword evidence="8" id="KW-0472">Membrane</keyword>
<comment type="subcellular location">
    <subcellularLocation>
        <location evidence="1">Cell membrane</location>
    </subcellularLocation>
</comment>
<feature type="signal peptide" evidence="10">
    <location>
        <begin position="1"/>
        <end position="21"/>
    </location>
</feature>
<dbReference type="PIRSF" id="PIRSF000018">
    <property type="entry name" value="Mb_ADH_cyt_c"/>
    <property type="match status" value="1"/>
</dbReference>
<dbReference type="EMBL" id="FNIT01000006">
    <property type="protein sequence ID" value="SDO40093.1"/>
    <property type="molecule type" value="Genomic_DNA"/>
</dbReference>
<evidence type="ECO:0000256" key="1">
    <source>
        <dbReference type="ARBA" id="ARBA00004236"/>
    </source>
</evidence>
<keyword evidence="2" id="KW-1003">Cell membrane</keyword>
<evidence type="ECO:0000313" key="13">
    <source>
        <dbReference type="Proteomes" id="UP000198793"/>
    </source>
</evidence>
<dbReference type="STRING" id="1166073.SAMN05192530_10660"/>
<dbReference type="SUPFAM" id="SSF46626">
    <property type="entry name" value="Cytochrome c"/>
    <property type="match status" value="2"/>
</dbReference>
<dbReference type="OrthoDB" id="9811281at2"/>
<accession>A0A1H0J9A8</accession>
<dbReference type="PANTHER" id="PTHR35008">
    <property type="entry name" value="BLL4482 PROTEIN-RELATED"/>
    <property type="match status" value="1"/>
</dbReference>
<feature type="chain" id="PRO_5011518478" evidence="10">
    <location>
        <begin position="22"/>
        <end position="306"/>
    </location>
</feature>
<evidence type="ECO:0000256" key="5">
    <source>
        <dbReference type="ARBA" id="ARBA00022729"/>
    </source>
</evidence>
<proteinExistence type="predicted"/>
<dbReference type="Proteomes" id="UP000198793">
    <property type="component" value="Unassembled WGS sequence"/>
</dbReference>
<gene>
    <name evidence="12" type="ORF">SAMN05192530_10660</name>
</gene>
<sequence length="306" mass="31242">MRRAAAIAGVVVLALAGAATWALVPARLPATAVAAEGTGDAARGEQVFWAGGCASCHATPGGEATQLGGGEPLVTPFGTFHAPNISSDREAGIGAWSLADFANAMQRGVDPAGAPLYPAFPYTSYARMSAGDVADLHAYLLSLPSVSGVAPPNDLRFPFNIRRAVAVWQKVFLDPEPVAALTPDASDEVKRGQYLVEGPGHCGECHTPRSFGGLGAVDRSQWLAGGPAPDGKGSIPNITPGGPIGAWSQDEIAEYLATGFTPDFDSVGGSMAEVQANLSHLPRSDLDAIAAYLKAVPAIAGTASGR</sequence>
<keyword evidence="4 9" id="KW-0479">Metal-binding</keyword>
<reference evidence="12 13" key="1">
    <citation type="submission" date="2016-10" db="EMBL/GenBank/DDBJ databases">
        <authorList>
            <person name="de Groot N.N."/>
        </authorList>
    </citation>
    <scope>NUCLEOTIDE SEQUENCE [LARGE SCALE GENOMIC DNA]</scope>
    <source>
        <strain evidence="13">L7-484,KACC 16230,DSM 25025</strain>
    </source>
</reference>
<dbReference type="GO" id="GO:0016614">
    <property type="term" value="F:oxidoreductase activity, acting on CH-OH group of donors"/>
    <property type="evidence" value="ECO:0007669"/>
    <property type="project" value="InterPro"/>
</dbReference>
<evidence type="ECO:0000259" key="11">
    <source>
        <dbReference type="PROSITE" id="PS51007"/>
    </source>
</evidence>
<protein>
    <submittedName>
        <fullName evidence="12">Cytochrome c, mono-and diheme variants</fullName>
    </submittedName>
</protein>
<keyword evidence="3 9" id="KW-0349">Heme</keyword>
<dbReference type="InterPro" id="IPR014353">
    <property type="entry name" value="Membr-bd_ADH_cyt_c"/>
</dbReference>
<keyword evidence="7 9" id="KW-0408">Iron</keyword>
<dbReference type="Pfam" id="PF00034">
    <property type="entry name" value="Cytochrom_C"/>
    <property type="match status" value="1"/>
</dbReference>
<dbReference type="Gene3D" id="1.10.760.10">
    <property type="entry name" value="Cytochrome c-like domain"/>
    <property type="match status" value="2"/>
</dbReference>
<evidence type="ECO:0000256" key="4">
    <source>
        <dbReference type="ARBA" id="ARBA00022723"/>
    </source>
</evidence>
<dbReference type="GO" id="GO:0009055">
    <property type="term" value="F:electron transfer activity"/>
    <property type="evidence" value="ECO:0007669"/>
    <property type="project" value="InterPro"/>
</dbReference>
<keyword evidence="6" id="KW-0677">Repeat</keyword>
<dbReference type="GO" id="GO:0005886">
    <property type="term" value="C:plasma membrane"/>
    <property type="evidence" value="ECO:0007669"/>
    <property type="project" value="UniProtKB-SubCell"/>
</dbReference>
<dbReference type="GO" id="GO:0020037">
    <property type="term" value="F:heme binding"/>
    <property type="evidence" value="ECO:0007669"/>
    <property type="project" value="InterPro"/>
</dbReference>
<keyword evidence="5 10" id="KW-0732">Signal</keyword>